<evidence type="ECO:0000313" key="4">
    <source>
        <dbReference type="Proteomes" id="UP001152561"/>
    </source>
</evidence>
<dbReference type="EMBL" id="JAJAGQ010000002">
    <property type="protein sequence ID" value="KAJ8570360.1"/>
    <property type="molecule type" value="Genomic_DNA"/>
</dbReference>
<feature type="region of interest" description="Disordered" evidence="2">
    <location>
        <begin position="1"/>
        <end position="175"/>
    </location>
</feature>
<comment type="caution">
    <text evidence="3">The sequence shown here is derived from an EMBL/GenBank/DDBJ whole genome shotgun (WGS) entry which is preliminary data.</text>
</comment>
<evidence type="ECO:0000313" key="3">
    <source>
        <dbReference type="EMBL" id="KAJ8570360.1"/>
    </source>
</evidence>
<dbReference type="Pfam" id="PF03760">
    <property type="entry name" value="LEA_1"/>
    <property type="match status" value="2"/>
</dbReference>
<feature type="compositionally biased region" description="Basic and acidic residues" evidence="2">
    <location>
        <begin position="18"/>
        <end position="34"/>
    </location>
</feature>
<dbReference type="GO" id="GO:0009793">
    <property type="term" value="P:embryo development ending in seed dormancy"/>
    <property type="evidence" value="ECO:0007669"/>
    <property type="project" value="InterPro"/>
</dbReference>
<feature type="compositionally biased region" description="Basic and acidic residues" evidence="2">
    <location>
        <begin position="46"/>
        <end position="61"/>
    </location>
</feature>
<name>A0A9Q1RT59_9SOLA</name>
<evidence type="ECO:0000256" key="1">
    <source>
        <dbReference type="ARBA" id="ARBA00010975"/>
    </source>
</evidence>
<reference evidence="4" key="1">
    <citation type="journal article" date="2023" name="Proc. Natl. Acad. Sci. U.S.A.">
        <title>Genomic and structural basis for evolution of tropane alkaloid biosynthesis.</title>
        <authorList>
            <person name="Wanga Y.-J."/>
            <person name="Taina T."/>
            <person name="Yua J.-Y."/>
            <person name="Lia J."/>
            <person name="Xua B."/>
            <person name="Chenc J."/>
            <person name="D'Auriad J.C."/>
            <person name="Huanga J.-P."/>
            <person name="Huanga S.-X."/>
        </authorList>
    </citation>
    <scope>NUCLEOTIDE SEQUENCE [LARGE SCALE GENOMIC DNA]</scope>
    <source>
        <strain evidence="4">cv. KIB-2019</strain>
    </source>
</reference>
<sequence length="175" mass="18020">MQTAKEKAANVAASAKSGMEKTKAVVVEKAEKMTTSDPVQRQMATETKEQRIHQAEMDKLAAQEQNAASRQAAATGGTTAYTASGGGVAPAKDAAASAKAGMEKTKATAQEKAERMTTRDPLKKEMATDKKEDMAAAAEMEKRDAKAHNAAAKHVGGTTGGTTTTGTTTGYGAGI</sequence>
<proteinExistence type="inferred from homology"/>
<gene>
    <name evidence="3" type="ORF">K7X08_037332</name>
</gene>
<feature type="compositionally biased region" description="Basic and acidic residues" evidence="2">
    <location>
        <begin position="101"/>
        <end position="147"/>
    </location>
</feature>
<dbReference type="Proteomes" id="UP001152561">
    <property type="component" value="Unassembled WGS sequence"/>
</dbReference>
<comment type="similarity">
    <text evidence="1">Belongs to the LEA type 1 family.</text>
</comment>
<dbReference type="PANTHER" id="PTHR33493">
    <property type="entry name" value="LATE EMBRYOGENESIS ABUNDANT PROTEIN 6-RELATED"/>
    <property type="match status" value="1"/>
</dbReference>
<keyword evidence="4" id="KW-1185">Reference proteome</keyword>
<evidence type="ECO:0000256" key="2">
    <source>
        <dbReference type="SAM" id="MobiDB-lite"/>
    </source>
</evidence>
<dbReference type="InterPro" id="IPR005513">
    <property type="entry name" value="LEA_1"/>
</dbReference>
<accession>A0A9Q1RT59</accession>
<dbReference type="PANTHER" id="PTHR33493:SF28">
    <property type="entry name" value="18 KDA SEED MATURATION PROTEIN-LIKE"/>
    <property type="match status" value="1"/>
</dbReference>
<feature type="compositionally biased region" description="Low complexity" evidence="2">
    <location>
        <begin position="62"/>
        <end position="100"/>
    </location>
</feature>
<dbReference type="AlphaFoldDB" id="A0A9Q1RT59"/>
<organism evidence="3 4">
    <name type="scientific">Anisodus acutangulus</name>
    <dbReference type="NCBI Taxonomy" id="402998"/>
    <lineage>
        <taxon>Eukaryota</taxon>
        <taxon>Viridiplantae</taxon>
        <taxon>Streptophyta</taxon>
        <taxon>Embryophyta</taxon>
        <taxon>Tracheophyta</taxon>
        <taxon>Spermatophyta</taxon>
        <taxon>Magnoliopsida</taxon>
        <taxon>eudicotyledons</taxon>
        <taxon>Gunneridae</taxon>
        <taxon>Pentapetalae</taxon>
        <taxon>asterids</taxon>
        <taxon>lamiids</taxon>
        <taxon>Solanales</taxon>
        <taxon>Solanaceae</taxon>
        <taxon>Solanoideae</taxon>
        <taxon>Hyoscyameae</taxon>
        <taxon>Anisodus</taxon>
    </lineage>
</organism>
<feature type="compositionally biased region" description="Polar residues" evidence="2">
    <location>
        <begin position="35"/>
        <end position="45"/>
    </location>
</feature>
<protein>
    <submittedName>
        <fullName evidence="3">Uncharacterized protein</fullName>
    </submittedName>
</protein>